<feature type="transmembrane region" description="Helical" evidence="1">
    <location>
        <begin position="54"/>
        <end position="72"/>
    </location>
</feature>
<protein>
    <recommendedName>
        <fullName evidence="4">O-Antigen ligase</fullName>
    </recommendedName>
</protein>
<dbReference type="EMBL" id="BDFD01000005">
    <property type="protein sequence ID" value="GAV19885.1"/>
    <property type="molecule type" value="Genomic_DNA"/>
</dbReference>
<dbReference type="STRING" id="1921010.MMIC_P0843"/>
<reference evidence="2 3" key="1">
    <citation type="journal article" date="2017" name="Arch. Microbiol.">
        <title>Mariprofundus micogutta sp. nov., a novel iron-oxidizing zetaproteobacterium isolated from a deep-sea hydrothermal field at the Bayonnaise knoll of the Izu-Ogasawara arc, and a description of Mariprofundales ord. nov. and Zetaproteobacteria classis nov.</title>
        <authorList>
            <person name="Makita H."/>
            <person name="Tanaka E."/>
            <person name="Mitsunobu S."/>
            <person name="Miyazaki M."/>
            <person name="Nunoura T."/>
            <person name="Uematsu K."/>
            <person name="Takaki Y."/>
            <person name="Nishi S."/>
            <person name="Shimamura S."/>
            <person name="Takai K."/>
        </authorList>
    </citation>
    <scope>NUCLEOTIDE SEQUENCE [LARGE SCALE GENOMIC DNA]</scope>
    <source>
        <strain evidence="2 3">ET2</strain>
    </source>
</reference>
<comment type="caution">
    <text evidence="2">The sequence shown here is derived from an EMBL/GenBank/DDBJ whole genome shotgun (WGS) entry which is preliminary data.</text>
</comment>
<feature type="transmembrane region" description="Helical" evidence="1">
    <location>
        <begin position="285"/>
        <end position="303"/>
    </location>
</feature>
<dbReference type="OrthoDB" id="9553321at2"/>
<dbReference type="RefSeq" id="WP_072659214.1">
    <property type="nucleotide sequence ID" value="NZ_BDFD01000005.1"/>
</dbReference>
<feature type="transmembrane region" description="Helical" evidence="1">
    <location>
        <begin position="6"/>
        <end position="23"/>
    </location>
</feature>
<feature type="transmembrane region" description="Helical" evidence="1">
    <location>
        <begin position="153"/>
        <end position="174"/>
    </location>
</feature>
<feature type="transmembrane region" description="Helical" evidence="1">
    <location>
        <begin position="437"/>
        <end position="456"/>
    </location>
</feature>
<proteinExistence type="predicted"/>
<name>A0A1L8CLW5_9PROT</name>
<feature type="transmembrane region" description="Helical" evidence="1">
    <location>
        <begin position="245"/>
        <end position="273"/>
    </location>
</feature>
<feature type="transmembrane region" description="Helical" evidence="1">
    <location>
        <begin position="378"/>
        <end position="402"/>
    </location>
</feature>
<dbReference type="Proteomes" id="UP000231632">
    <property type="component" value="Unassembled WGS sequence"/>
</dbReference>
<feature type="transmembrane region" description="Helical" evidence="1">
    <location>
        <begin position="120"/>
        <end position="141"/>
    </location>
</feature>
<feature type="transmembrane region" description="Helical" evidence="1">
    <location>
        <begin position="414"/>
        <end position="431"/>
    </location>
</feature>
<evidence type="ECO:0000256" key="1">
    <source>
        <dbReference type="SAM" id="Phobius"/>
    </source>
</evidence>
<gene>
    <name evidence="2" type="ORF">MMIC_P0843</name>
</gene>
<evidence type="ECO:0000313" key="3">
    <source>
        <dbReference type="Proteomes" id="UP000231632"/>
    </source>
</evidence>
<feature type="transmembrane region" description="Helical" evidence="1">
    <location>
        <begin position="214"/>
        <end position="233"/>
    </location>
</feature>
<keyword evidence="1" id="KW-0812">Transmembrane</keyword>
<evidence type="ECO:0000313" key="2">
    <source>
        <dbReference type="EMBL" id="GAV19885.1"/>
    </source>
</evidence>
<accession>A0A1L8CLW5</accession>
<feature type="transmembrane region" description="Helical" evidence="1">
    <location>
        <begin position="79"/>
        <end position="100"/>
    </location>
</feature>
<evidence type="ECO:0008006" key="4">
    <source>
        <dbReference type="Google" id="ProtNLM"/>
    </source>
</evidence>
<keyword evidence="1" id="KW-0472">Membrane</keyword>
<organism evidence="2 3">
    <name type="scientific">Mariprofundus micogutta</name>
    <dbReference type="NCBI Taxonomy" id="1921010"/>
    <lineage>
        <taxon>Bacteria</taxon>
        <taxon>Pseudomonadati</taxon>
        <taxon>Pseudomonadota</taxon>
        <taxon>Candidatius Mariprofundia</taxon>
        <taxon>Mariprofundales</taxon>
        <taxon>Mariprofundaceae</taxon>
        <taxon>Mariprofundus</taxon>
    </lineage>
</organism>
<dbReference type="AlphaFoldDB" id="A0A1L8CLW5"/>
<feature type="transmembrane region" description="Helical" evidence="1">
    <location>
        <begin position="348"/>
        <end position="366"/>
    </location>
</feature>
<keyword evidence="1" id="KW-1133">Transmembrane helix</keyword>
<sequence>MDWNLSSIIVLLGFFGLGFFALVQNRPLLLLCSIPFALALNGFVYFFITIWFPIKIISIFSLFMVINNLSWMKRASTSLIVALWCLLFWLICCLIFGYIVEPPFKFGGGTFAAQSTTFRPAVQFVSYITTLSLVPLVFLALRNVISFEKFIACYAIAGLIAVGGALVELLFHIIGLEFMPILRAIGDNHQFAGFGIDNSYVYRLHSFAGEPKKLGVFLLPLLVLSLMYTVVLNKGNRPWWSKWQFIVTLFIVLITTFATSAFIGLALSTIPIVFMVLKQSGIYKMLRLAAPIIVGALGLYVALPTLSEGEFSVTELIYHRSIDRIETTYEERHETEALTYLFKDNLELSASGVGLGMYMYHLAGIAKGNVSDTIDSGWIILLLDFGLIGTILLTLIIITTSLQAYGSIQKRQDFNGYISISLVTMASATFINIGAGALPMVILWVAILAALIRINGFKNSN</sequence>
<keyword evidence="3" id="KW-1185">Reference proteome</keyword>